<dbReference type="FunFam" id="3.40.50.300:FF:000578">
    <property type="entry name" value="probable ATP-dependent RNA helicase DHX35"/>
    <property type="match status" value="1"/>
</dbReference>
<dbReference type="Pfam" id="PF00270">
    <property type="entry name" value="DEAD"/>
    <property type="match status" value="1"/>
</dbReference>
<organism evidence="12">
    <name type="scientific">Amphimedon queenslandica</name>
    <name type="common">Sponge</name>
    <dbReference type="NCBI Taxonomy" id="400682"/>
    <lineage>
        <taxon>Eukaryota</taxon>
        <taxon>Metazoa</taxon>
        <taxon>Porifera</taxon>
        <taxon>Demospongiae</taxon>
        <taxon>Heteroscleromorpha</taxon>
        <taxon>Haplosclerida</taxon>
        <taxon>Niphatidae</taxon>
        <taxon>Amphimedon</taxon>
    </lineage>
</organism>
<dbReference type="EnsemblMetazoa" id="XM_003384369.3">
    <property type="protein sequence ID" value="XP_003384417.3"/>
    <property type="gene ID" value="LOC100633419"/>
</dbReference>
<evidence type="ECO:0000256" key="3">
    <source>
        <dbReference type="ARBA" id="ARBA00022664"/>
    </source>
</evidence>
<dbReference type="InterPro" id="IPR007502">
    <property type="entry name" value="Helicase-assoc_dom"/>
</dbReference>
<evidence type="ECO:0000259" key="11">
    <source>
        <dbReference type="PROSITE" id="PS51194"/>
    </source>
</evidence>
<dbReference type="PANTHER" id="PTHR18934:SF136">
    <property type="entry name" value="ATP-DEPENDENT RNA HELICASE DHX35-RELATED"/>
    <property type="match status" value="1"/>
</dbReference>
<dbReference type="CDD" id="cd17980">
    <property type="entry name" value="DEXHc_DHX35"/>
    <property type="match status" value="1"/>
</dbReference>
<dbReference type="GO" id="GO:0071013">
    <property type="term" value="C:catalytic step 2 spliceosome"/>
    <property type="evidence" value="ECO:0007669"/>
    <property type="project" value="TreeGrafter"/>
</dbReference>
<dbReference type="AlphaFoldDB" id="A0A1X7VFA5"/>
<dbReference type="OrthoDB" id="10253254at2759"/>
<dbReference type="eggNOG" id="KOG0922">
    <property type="taxonomic scope" value="Eukaryota"/>
</dbReference>
<dbReference type="PROSITE" id="PS00690">
    <property type="entry name" value="DEAH_ATP_HELICASE"/>
    <property type="match status" value="1"/>
</dbReference>
<dbReference type="FunFam" id="3.40.50.300:FF:000767">
    <property type="entry name" value="Putative ATP-dependent RNA helicase DHX35"/>
    <property type="match status" value="1"/>
</dbReference>
<dbReference type="GO" id="GO:0003724">
    <property type="term" value="F:RNA helicase activity"/>
    <property type="evidence" value="ECO:0007669"/>
    <property type="project" value="UniProtKB-EC"/>
</dbReference>
<evidence type="ECO:0000256" key="6">
    <source>
        <dbReference type="ARBA" id="ARBA00022806"/>
    </source>
</evidence>
<dbReference type="FunFam" id="1.20.120.1080:FF:000001">
    <property type="entry name" value="Pre-mRNA-splicing factor ATP-dependent RNA helicase"/>
    <property type="match status" value="1"/>
</dbReference>
<reference evidence="13" key="1">
    <citation type="journal article" date="2010" name="Nature">
        <title>The Amphimedon queenslandica genome and the evolution of animal complexity.</title>
        <authorList>
            <person name="Srivastava M."/>
            <person name="Simakov O."/>
            <person name="Chapman J."/>
            <person name="Fahey B."/>
            <person name="Gauthier M.E."/>
            <person name="Mitros T."/>
            <person name="Richards G.S."/>
            <person name="Conaco C."/>
            <person name="Dacre M."/>
            <person name="Hellsten U."/>
            <person name="Larroux C."/>
            <person name="Putnam N.H."/>
            <person name="Stanke M."/>
            <person name="Adamska M."/>
            <person name="Darling A."/>
            <person name="Degnan S.M."/>
            <person name="Oakley T.H."/>
            <person name="Plachetzki D.C."/>
            <person name="Zhai Y."/>
            <person name="Adamski M."/>
            <person name="Calcino A."/>
            <person name="Cummins S.F."/>
            <person name="Goodstein D.M."/>
            <person name="Harris C."/>
            <person name="Jackson D.J."/>
            <person name="Leys S.P."/>
            <person name="Shu S."/>
            <person name="Woodcroft B.J."/>
            <person name="Vervoort M."/>
            <person name="Kosik K.S."/>
            <person name="Manning G."/>
            <person name="Degnan B.M."/>
            <person name="Rokhsar D.S."/>
        </authorList>
    </citation>
    <scope>NUCLEOTIDE SEQUENCE [LARGE SCALE GENOMIC DNA]</scope>
</reference>
<dbReference type="InterPro" id="IPR002464">
    <property type="entry name" value="DNA/RNA_helicase_DEAH_CS"/>
</dbReference>
<proteinExistence type="inferred from homology"/>
<evidence type="ECO:0000256" key="1">
    <source>
        <dbReference type="ARBA" id="ARBA00008792"/>
    </source>
</evidence>
<dbReference type="GO" id="GO:0006397">
    <property type="term" value="P:mRNA processing"/>
    <property type="evidence" value="ECO:0007669"/>
    <property type="project" value="UniProtKB-KW"/>
</dbReference>
<evidence type="ECO:0000256" key="2">
    <source>
        <dbReference type="ARBA" id="ARBA00012552"/>
    </source>
</evidence>
<dbReference type="Gene3D" id="3.40.50.300">
    <property type="entry name" value="P-loop containing nucleotide triphosphate hydrolases"/>
    <property type="match status" value="2"/>
</dbReference>
<dbReference type="Gene3D" id="1.20.120.1080">
    <property type="match status" value="1"/>
</dbReference>
<evidence type="ECO:0000256" key="5">
    <source>
        <dbReference type="ARBA" id="ARBA00022801"/>
    </source>
</evidence>
<dbReference type="InterPro" id="IPR027417">
    <property type="entry name" value="P-loop_NTPase"/>
</dbReference>
<dbReference type="KEGG" id="aqu:100633419"/>
<dbReference type="GO" id="GO:0008380">
    <property type="term" value="P:RNA splicing"/>
    <property type="evidence" value="ECO:0007669"/>
    <property type="project" value="UniProtKB-KW"/>
</dbReference>
<dbReference type="PROSITE" id="PS51194">
    <property type="entry name" value="HELICASE_CTER"/>
    <property type="match status" value="1"/>
</dbReference>
<keyword evidence="7" id="KW-0067">ATP-binding</keyword>
<keyword evidence="5" id="KW-0378">Hydrolase</keyword>
<dbReference type="GO" id="GO:0003723">
    <property type="term" value="F:RNA binding"/>
    <property type="evidence" value="ECO:0007669"/>
    <property type="project" value="TreeGrafter"/>
</dbReference>
<dbReference type="SUPFAM" id="SSF52540">
    <property type="entry name" value="P-loop containing nucleoside triphosphate hydrolases"/>
    <property type="match status" value="1"/>
</dbReference>
<keyword evidence="4" id="KW-0547">Nucleotide-binding</keyword>
<reference evidence="12" key="2">
    <citation type="submission" date="2017-05" db="UniProtKB">
        <authorList>
            <consortium name="EnsemblMetazoa"/>
        </authorList>
    </citation>
    <scope>IDENTIFICATION</scope>
</reference>
<evidence type="ECO:0000256" key="9">
    <source>
        <dbReference type="ARBA" id="ARBA00047984"/>
    </source>
</evidence>
<keyword evidence="13" id="KW-1185">Reference proteome</keyword>
<dbReference type="Proteomes" id="UP000007879">
    <property type="component" value="Unassembled WGS sequence"/>
</dbReference>
<keyword evidence="8" id="KW-0508">mRNA splicing</keyword>
<gene>
    <name evidence="12" type="primary">100633419</name>
</gene>
<sequence length="705" mass="79813">MATSNKFWKPGGSRPSGQVELERAKQGSEGAGSCMTFNTHLHLPISQQRQRLPIARYREQILYLVEKYRTVVIVGETGSGKTTQIPQYLHEANWTGNGYIVAVTQPRRIAVTTVASRVADERGVVLGHEVGYSIRFDDCTDSKGTRIKFLTDGMLTREMMWDPLLLKYSVVMLDEAHERNINTDIVIGLLKKIMKKRDDFHLIISSATLDAELFKSYFETNTDRADPRKDTAVIMTIEGRAFDIDIHHTKLPVADYVKSTVDTALAIHREEPTGDILAFLTGQEEVETAVKLLKEHAERVTKGLQLLPLPLYGGLPYSEQIQVFQRTPPNSRKVIVSTNIAETSVTINGIVYVIDCGFVKLKAFSPQTSLESLVIVPISQSSALQRSGRAGRVRSGKVYRLYTEESYRALDVTTVPEVQRSSMAPVVLQLKALGIDNVLRFNYLSPPPAESLLQGLELLYALGALDDEGKLTNPLGMQMAEFPLNPMFARMLLLSESFGCSEEILTITAMLQVNHAFHQPTRQKANASQAKRKFCVYEGDHLTLLNVYNAFIRYNQDPRWCQQNFIHYKSLCHAVSIREQLKRLLHRFKIKLVSCHDDPIPIQKCIVSGFFVHAARLHYTGTCYKTIRGNHTLHIHPSSILFEERSPQWVVFNEVLQTSSLFMRDVTVVDPEWLYQLAPHFYQYGTEREIAESKKQKLEDLPVIT</sequence>
<comment type="similarity">
    <text evidence="1">Belongs to the DEAD box helicase family. DEAH subfamily.</text>
</comment>
<dbReference type="Pfam" id="PF04408">
    <property type="entry name" value="WHD_HA2"/>
    <property type="match status" value="1"/>
</dbReference>
<dbReference type="CDD" id="cd18791">
    <property type="entry name" value="SF2_C_RHA"/>
    <property type="match status" value="1"/>
</dbReference>
<dbReference type="EnsemblMetazoa" id="Aqu2.1.38716_001">
    <property type="protein sequence ID" value="Aqu2.1.38716_001"/>
    <property type="gene ID" value="Aqu2.1.38716"/>
</dbReference>
<keyword evidence="6" id="KW-0347">Helicase</keyword>
<feature type="domain" description="Helicase ATP-binding" evidence="10">
    <location>
        <begin position="62"/>
        <end position="227"/>
    </location>
</feature>
<accession>A0A1X7VFA5</accession>
<dbReference type="InterPro" id="IPR011545">
    <property type="entry name" value="DEAD/DEAH_box_helicase_dom"/>
</dbReference>
<dbReference type="SMART" id="SM00490">
    <property type="entry name" value="HELICc"/>
    <property type="match status" value="1"/>
</dbReference>
<evidence type="ECO:0000256" key="8">
    <source>
        <dbReference type="ARBA" id="ARBA00023187"/>
    </source>
</evidence>
<dbReference type="SMART" id="SM00847">
    <property type="entry name" value="HA2"/>
    <property type="match status" value="1"/>
</dbReference>
<evidence type="ECO:0000313" key="13">
    <source>
        <dbReference type="Proteomes" id="UP000007879"/>
    </source>
</evidence>
<comment type="catalytic activity">
    <reaction evidence="9">
        <text>ATP + H2O = ADP + phosphate + H(+)</text>
        <dbReference type="Rhea" id="RHEA:13065"/>
        <dbReference type="ChEBI" id="CHEBI:15377"/>
        <dbReference type="ChEBI" id="CHEBI:15378"/>
        <dbReference type="ChEBI" id="CHEBI:30616"/>
        <dbReference type="ChEBI" id="CHEBI:43474"/>
        <dbReference type="ChEBI" id="CHEBI:456216"/>
        <dbReference type="EC" id="3.6.4.13"/>
    </reaction>
</comment>
<dbReference type="InterPro" id="IPR014001">
    <property type="entry name" value="Helicase_ATP-bd"/>
</dbReference>
<dbReference type="PANTHER" id="PTHR18934">
    <property type="entry name" value="ATP-DEPENDENT RNA HELICASE"/>
    <property type="match status" value="1"/>
</dbReference>
<dbReference type="InterPro" id="IPR048333">
    <property type="entry name" value="HA2_WH"/>
</dbReference>
<dbReference type="InterPro" id="IPR011709">
    <property type="entry name" value="DEAD-box_helicase_OB_fold"/>
</dbReference>
<dbReference type="STRING" id="400682.A0A1X7VFA5"/>
<dbReference type="EC" id="3.6.4.13" evidence="2"/>
<dbReference type="GO" id="GO:0005524">
    <property type="term" value="F:ATP binding"/>
    <property type="evidence" value="ECO:0007669"/>
    <property type="project" value="UniProtKB-KW"/>
</dbReference>
<evidence type="ECO:0000313" key="12">
    <source>
        <dbReference type="EnsemblMetazoa" id="Aqu2.1.38716_001"/>
    </source>
</evidence>
<evidence type="ECO:0000259" key="10">
    <source>
        <dbReference type="PROSITE" id="PS51192"/>
    </source>
</evidence>
<dbReference type="Pfam" id="PF00271">
    <property type="entry name" value="Helicase_C"/>
    <property type="match status" value="1"/>
</dbReference>
<dbReference type="SMART" id="SM00487">
    <property type="entry name" value="DEXDc"/>
    <property type="match status" value="1"/>
</dbReference>
<keyword evidence="3" id="KW-0507">mRNA processing</keyword>
<dbReference type="InParanoid" id="A0A1X7VFA5"/>
<feature type="domain" description="Helicase C-terminal" evidence="11">
    <location>
        <begin position="260"/>
        <end position="434"/>
    </location>
</feature>
<protein>
    <recommendedName>
        <fullName evidence="2">RNA helicase</fullName>
        <ecNumber evidence="2">3.6.4.13</ecNumber>
    </recommendedName>
</protein>
<dbReference type="PROSITE" id="PS51192">
    <property type="entry name" value="HELICASE_ATP_BIND_1"/>
    <property type="match status" value="1"/>
</dbReference>
<dbReference type="Pfam" id="PF21010">
    <property type="entry name" value="HA2_C"/>
    <property type="match status" value="1"/>
</dbReference>
<dbReference type="InterPro" id="IPR001650">
    <property type="entry name" value="Helicase_C-like"/>
</dbReference>
<dbReference type="Pfam" id="PF07717">
    <property type="entry name" value="OB_NTP_bind"/>
    <property type="match status" value="1"/>
</dbReference>
<evidence type="ECO:0000256" key="4">
    <source>
        <dbReference type="ARBA" id="ARBA00022741"/>
    </source>
</evidence>
<dbReference type="GO" id="GO:0016787">
    <property type="term" value="F:hydrolase activity"/>
    <property type="evidence" value="ECO:0007669"/>
    <property type="project" value="UniProtKB-KW"/>
</dbReference>
<evidence type="ECO:0000256" key="7">
    <source>
        <dbReference type="ARBA" id="ARBA00022840"/>
    </source>
</evidence>
<name>A0A1X7VFA5_AMPQE</name>